<accession>A0A090WX77</accession>
<proteinExistence type="predicted"/>
<dbReference type="Pfam" id="PF26612">
    <property type="entry name" value="DUF8192"/>
    <property type="match status" value="1"/>
</dbReference>
<evidence type="ECO:0000313" key="2">
    <source>
        <dbReference type="EMBL" id="GAL80883.1"/>
    </source>
</evidence>
<gene>
    <name evidence="2" type="ORF">JCM19274_1509</name>
</gene>
<reference evidence="2 3" key="1">
    <citation type="journal article" date="2014" name="Genome Announc.">
        <title>Draft Genome Sequences of Marine Flavobacterium Algibacter lectus Strains SS8 and NR4.</title>
        <authorList>
            <person name="Takatani N."/>
            <person name="Nakanishi M."/>
            <person name="Meirelles P."/>
            <person name="Mino S."/>
            <person name="Suda W."/>
            <person name="Oshima K."/>
            <person name="Hattori M."/>
            <person name="Ohkuma M."/>
            <person name="Hosokawa M."/>
            <person name="Miyashita K."/>
            <person name="Thompson F.L."/>
            <person name="Niwa A."/>
            <person name="Sawabe T."/>
            <person name="Sawabe T."/>
        </authorList>
    </citation>
    <scope>NUCLEOTIDE SEQUENCE [LARGE SCALE GENOMIC DNA]</scope>
    <source>
        <strain evidence="3">JCM19274</strain>
    </source>
</reference>
<sequence length="175" mass="20433">MLKLFYVKNLFLFGRKFFRHREVGYFYESYTLVTCKLKNRTYEKIGTLILLLISSNIFGQNLSECGIDNNPKLTQVESEYLNAYLNEKLNGFDFKDKKVIFITGNSGNRIGTKKEYFEHIKKWDEKNSKVATGIDILTNEQKSESGGYDVIVTYWVKVLTEKRKNKILIGIKANR</sequence>
<evidence type="ECO:0000259" key="1">
    <source>
        <dbReference type="Pfam" id="PF26612"/>
    </source>
</evidence>
<dbReference type="AlphaFoldDB" id="A0A090WX77"/>
<organism evidence="2 3">
    <name type="scientific">Algibacter lectus</name>
    <dbReference type="NCBI Taxonomy" id="221126"/>
    <lineage>
        <taxon>Bacteria</taxon>
        <taxon>Pseudomonadati</taxon>
        <taxon>Bacteroidota</taxon>
        <taxon>Flavobacteriia</taxon>
        <taxon>Flavobacteriales</taxon>
        <taxon>Flavobacteriaceae</taxon>
        <taxon>Algibacter</taxon>
    </lineage>
</organism>
<dbReference type="STRING" id="221126.SAMN04489722_109128"/>
<protein>
    <recommendedName>
        <fullName evidence="1">DUF8192 domain-containing protein</fullName>
    </recommendedName>
</protein>
<dbReference type="EMBL" id="BBNU01000012">
    <property type="protein sequence ID" value="GAL80883.1"/>
    <property type="molecule type" value="Genomic_DNA"/>
</dbReference>
<comment type="caution">
    <text evidence="2">The sequence shown here is derived from an EMBL/GenBank/DDBJ whole genome shotgun (WGS) entry which is preliminary data.</text>
</comment>
<dbReference type="InterPro" id="IPR058505">
    <property type="entry name" value="DUF8192"/>
</dbReference>
<feature type="domain" description="DUF8192" evidence="1">
    <location>
        <begin position="69"/>
        <end position="168"/>
    </location>
</feature>
<name>A0A090WX77_9FLAO</name>
<evidence type="ECO:0000313" key="3">
    <source>
        <dbReference type="Proteomes" id="UP000029643"/>
    </source>
</evidence>
<dbReference type="Proteomes" id="UP000029643">
    <property type="component" value="Unassembled WGS sequence"/>
</dbReference>